<reference evidence="2 3" key="1">
    <citation type="submission" date="2017-08" db="EMBL/GenBank/DDBJ databases">
        <title>Acidophilic green algal genome provides insights into adaptation to an acidic environment.</title>
        <authorList>
            <person name="Hirooka S."/>
            <person name="Hirose Y."/>
            <person name="Kanesaki Y."/>
            <person name="Higuchi S."/>
            <person name="Fujiwara T."/>
            <person name="Onuma R."/>
            <person name="Era A."/>
            <person name="Ohbayashi R."/>
            <person name="Uzuka A."/>
            <person name="Nozaki H."/>
            <person name="Yoshikawa H."/>
            <person name="Miyagishima S.Y."/>
        </authorList>
    </citation>
    <scope>NUCLEOTIDE SEQUENCE [LARGE SCALE GENOMIC DNA]</scope>
    <source>
        <strain evidence="2 3">NIES-2499</strain>
    </source>
</reference>
<proteinExistence type="predicted"/>
<feature type="compositionally biased region" description="Polar residues" evidence="1">
    <location>
        <begin position="99"/>
        <end position="122"/>
    </location>
</feature>
<dbReference type="Proteomes" id="UP000232323">
    <property type="component" value="Unassembled WGS sequence"/>
</dbReference>
<evidence type="ECO:0000313" key="3">
    <source>
        <dbReference type="Proteomes" id="UP000232323"/>
    </source>
</evidence>
<feature type="region of interest" description="Disordered" evidence="1">
    <location>
        <begin position="97"/>
        <end position="138"/>
    </location>
</feature>
<accession>A0A250WPT9</accession>
<comment type="caution">
    <text evidence="2">The sequence shown here is derived from an EMBL/GenBank/DDBJ whole genome shotgun (WGS) entry which is preliminary data.</text>
</comment>
<dbReference type="AlphaFoldDB" id="A0A250WPT9"/>
<dbReference type="EMBL" id="BEGY01000001">
    <property type="protein sequence ID" value="GAX72709.1"/>
    <property type="molecule type" value="Genomic_DNA"/>
</dbReference>
<protein>
    <submittedName>
        <fullName evidence="2">Uncharacterized protein</fullName>
    </submittedName>
</protein>
<name>A0A250WPT9_9CHLO</name>
<gene>
    <name evidence="2" type="ORF">CEUSTIGMA_g165.t1</name>
</gene>
<evidence type="ECO:0000256" key="1">
    <source>
        <dbReference type="SAM" id="MobiDB-lite"/>
    </source>
</evidence>
<keyword evidence="3" id="KW-1185">Reference proteome</keyword>
<organism evidence="2 3">
    <name type="scientific">Chlamydomonas eustigma</name>
    <dbReference type="NCBI Taxonomy" id="1157962"/>
    <lineage>
        <taxon>Eukaryota</taxon>
        <taxon>Viridiplantae</taxon>
        <taxon>Chlorophyta</taxon>
        <taxon>core chlorophytes</taxon>
        <taxon>Chlorophyceae</taxon>
        <taxon>CS clade</taxon>
        <taxon>Chlamydomonadales</taxon>
        <taxon>Chlamydomonadaceae</taxon>
        <taxon>Chlamydomonas</taxon>
    </lineage>
</organism>
<feature type="region of interest" description="Disordered" evidence="1">
    <location>
        <begin position="177"/>
        <end position="196"/>
    </location>
</feature>
<evidence type="ECO:0000313" key="2">
    <source>
        <dbReference type="EMBL" id="GAX72709.1"/>
    </source>
</evidence>
<sequence length="362" mass="39608">MKNQSDQELSLLSRTVEPGSLWTWFQKKAQKLRAFLRSAGVEPPIFSGQTAISKPERLPSDKLRTVVTLLQDTDADLSMFKKNSMILLESREEGLLPSSYPSSGTTWRSTPQSGNSPDSSIYVSRAPPSRTGRSEGMVSISRSSSMYYPHRRLGSPLPCSIGPRLATARSVQMLLRMGSGSSRRSRRVHSATSGNWEGSRSTLLVEDKGKLIDRSVDAVVPRCSNMSRVASQRSLRKSGCTCDDVNGQGQGTESDGRKESFRACCDSAKTQSCTTEGRPSWTLSAERQLSCSISMSSAVPDVAEVGVEEVSRSMGGVRAALSSRDMVQVSSSEKNGCVKQEWYQVPCSRLQRNSLDQKELIS</sequence>